<dbReference type="InterPro" id="IPR024668">
    <property type="entry name" value="GABP_asu_N"/>
</dbReference>
<name>A0A8J2LDM6_9HEXA</name>
<feature type="region of interest" description="Disordered" evidence="3">
    <location>
        <begin position="296"/>
        <end position="340"/>
    </location>
</feature>
<reference evidence="6" key="1">
    <citation type="submission" date="2021-06" db="EMBL/GenBank/DDBJ databases">
        <authorList>
            <person name="Hodson N. C."/>
            <person name="Mongue J. A."/>
            <person name="Jaron S. K."/>
        </authorList>
    </citation>
    <scope>NUCLEOTIDE SEQUENCE</scope>
</reference>
<dbReference type="PROSITE" id="PS00345">
    <property type="entry name" value="ETS_DOMAIN_1"/>
    <property type="match status" value="1"/>
</dbReference>
<evidence type="ECO:0000256" key="3">
    <source>
        <dbReference type="SAM" id="MobiDB-lite"/>
    </source>
</evidence>
<comment type="caution">
    <text evidence="6">The sequence shown here is derived from an EMBL/GenBank/DDBJ whole genome shotgun (WGS) entry which is preliminary data.</text>
</comment>
<evidence type="ECO:0000313" key="6">
    <source>
        <dbReference type="EMBL" id="CAG7829901.1"/>
    </source>
</evidence>
<dbReference type="GO" id="GO:0005634">
    <property type="term" value="C:nucleus"/>
    <property type="evidence" value="ECO:0007669"/>
    <property type="project" value="UniProtKB-SubCell"/>
</dbReference>
<evidence type="ECO:0008006" key="8">
    <source>
        <dbReference type="Google" id="ProtNLM"/>
    </source>
</evidence>
<sequence>MTTVMERGSAFHLPPSMKRDRDISCVAEDLSMAKKRSKKATPSRISASENVEGTVIPEDSSFKTDVITEVMDIQEPLAELKKLLEKRFGLDLSSFQIWLQDKIKMQPQKSLSDQCIQSEGLAQIKVELKQLRGNNRVNIIDVLKYPEDSGSDVEGDEDDLAVEVEEDVVEDLSIKSPKQKPVVYVKRDKRVKNTQPAKWTICTDINSLFPIPLPNDPSLWSEVQIQHWLRWAMEEFHVSHVNESMWTITGQQLCQMTLEEFHEKVPVDSHNMLWTHIELLRKCRIFAIVDKPGRSVSGTSLTQTKPSQIQPSHVPKARTSSSSSSSSGKEKGGTTGRRLQMTGHNGQIQLWQFLLEILADRRKKNVIQWVGRNGEFKLIDPELVAQMWGERKNKPKMNYEKLSRALRYYYSEAMIAKVHGRRFVYKFVCNLKELVGHSAEELISMVEDDSTTLLSD</sequence>
<dbReference type="GO" id="GO:0030154">
    <property type="term" value="P:cell differentiation"/>
    <property type="evidence" value="ECO:0007669"/>
    <property type="project" value="TreeGrafter"/>
</dbReference>
<feature type="compositionally biased region" description="Polar residues" evidence="3">
    <location>
        <begin position="296"/>
        <end position="311"/>
    </location>
</feature>
<dbReference type="InterPro" id="IPR003118">
    <property type="entry name" value="Pointed_dom"/>
</dbReference>
<dbReference type="InterPro" id="IPR046328">
    <property type="entry name" value="ETS_fam"/>
</dbReference>
<evidence type="ECO:0000313" key="7">
    <source>
        <dbReference type="Proteomes" id="UP000708208"/>
    </source>
</evidence>
<organism evidence="6 7">
    <name type="scientific">Allacma fusca</name>
    <dbReference type="NCBI Taxonomy" id="39272"/>
    <lineage>
        <taxon>Eukaryota</taxon>
        <taxon>Metazoa</taxon>
        <taxon>Ecdysozoa</taxon>
        <taxon>Arthropoda</taxon>
        <taxon>Hexapoda</taxon>
        <taxon>Collembola</taxon>
        <taxon>Symphypleona</taxon>
        <taxon>Sminthuridae</taxon>
        <taxon>Allacma</taxon>
    </lineage>
</organism>
<dbReference type="FunFam" id="1.10.150.50:FF:000039">
    <property type="entry name" value="GA-binding protein alpha chain, putative"/>
    <property type="match status" value="1"/>
</dbReference>
<dbReference type="PANTHER" id="PTHR11849:SF195">
    <property type="entry name" value="GA-BINDING PROTEIN ALPHA CHAIN"/>
    <property type="match status" value="1"/>
</dbReference>
<evidence type="ECO:0000259" key="4">
    <source>
        <dbReference type="PROSITE" id="PS50061"/>
    </source>
</evidence>
<proteinExistence type="inferred from homology"/>
<comment type="similarity">
    <text evidence="2">Belongs to the ETS family.</text>
</comment>
<dbReference type="PROSITE" id="PS50061">
    <property type="entry name" value="ETS_DOMAIN_3"/>
    <property type="match status" value="1"/>
</dbReference>
<dbReference type="Pfam" id="PF11620">
    <property type="entry name" value="GABP-alpha"/>
    <property type="match status" value="1"/>
</dbReference>
<feature type="domain" description="ETS" evidence="4">
    <location>
        <begin position="348"/>
        <end position="428"/>
    </location>
</feature>
<dbReference type="EMBL" id="CAJVCH010553368">
    <property type="protein sequence ID" value="CAG7829901.1"/>
    <property type="molecule type" value="Genomic_DNA"/>
</dbReference>
<dbReference type="PROSITE" id="PS51433">
    <property type="entry name" value="PNT"/>
    <property type="match status" value="1"/>
</dbReference>
<dbReference type="OrthoDB" id="10067219at2759"/>
<dbReference type="SMART" id="SM00251">
    <property type="entry name" value="SAM_PNT"/>
    <property type="match status" value="1"/>
</dbReference>
<dbReference type="Pfam" id="PF00178">
    <property type="entry name" value="Ets"/>
    <property type="match status" value="1"/>
</dbReference>
<dbReference type="GO" id="GO:0000981">
    <property type="term" value="F:DNA-binding transcription factor activity, RNA polymerase II-specific"/>
    <property type="evidence" value="ECO:0007669"/>
    <property type="project" value="TreeGrafter"/>
</dbReference>
<dbReference type="Proteomes" id="UP000708208">
    <property type="component" value="Unassembled WGS sequence"/>
</dbReference>
<evidence type="ECO:0000259" key="5">
    <source>
        <dbReference type="PROSITE" id="PS51433"/>
    </source>
</evidence>
<keyword evidence="2" id="KW-0539">Nucleus</keyword>
<keyword evidence="1 2" id="KW-0238">DNA-binding</keyword>
<dbReference type="SMART" id="SM00413">
    <property type="entry name" value="ETS"/>
    <property type="match status" value="1"/>
</dbReference>
<gene>
    <name evidence="6" type="ORF">AFUS01_LOCUS39739</name>
</gene>
<comment type="subcellular location">
    <subcellularLocation>
        <location evidence="2">Nucleus</location>
    </subcellularLocation>
</comment>
<evidence type="ECO:0000256" key="2">
    <source>
        <dbReference type="RuleBase" id="RU004019"/>
    </source>
</evidence>
<dbReference type="AlphaFoldDB" id="A0A8J2LDM6"/>
<dbReference type="PROSITE" id="PS00346">
    <property type="entry name" value="ETS_DOMAIN_2"/>
    <property type="match status" value="1"/>
</dbReference>
<evidence type="ECO:0000256" key="1">
    <source>
        <dbReference type="ARBA" id="ARBA00023125"/>
    </source>
</evidence>
<protein>
    <recommendedName>
        <fullName evidence="8">DNA-binding protein Ets97D</fullName>
    </recommendedName>
</protein>
<dbReference type="PANTHER" id="PTHR11849">
    <property type="entry name" value="ETS"/>
    <property type="match status" value="1"/>
</dbReference>
<keyword evidence="7" id="KW-1185">Reference proteome</keyword>
<feature type="domain" description="PNT" evidence="5">
    <location>
        <begin position="199"/>
        <end position="284"/>
    </location>
</feature>
<dbReference type="GO" id="GO:0043565">
    <property type="term" value="F:sequence-specific DNA binding"/>
    <property type="evidence" value="ECO:0007669"/>
    <property type="project" value="InterPro"/>
</dbReference>
<dbReference type="InterPro" id="IPR000418">
    <property type="entry name" value="Ets_dom"/>
</dbReference>
<accession>A0A8J2LDM6</accession>
<dbReference type="Pfam" id="PF02198">
    <property type="entry name" value="SAM_PNT"/>
    <property type="match status" value="1"/>
</dbReference>